<comment type="pathway">
    <text evidence="1">Lipid metabolism; fatty acid beta-oxidation.</text>
</comment>
<dbReference type="InterPro" id="IPR001753">
    <property type="entry name" value="Enoyl-CoA_hydra/iso"/>
</dbReference>
<keyword evidence="8" id="KW-0456">Lyase</keyword>
<organism evidence="13 14">
    <name type="scientific">Croceicoccus esteveae</name>
    <dbReference type="NCBI Taxonomy" id="3075597"/>
    <lineage>
        <taxon>Bacteria</taxon>
        <taxon>Pseudomonadati</taxon>
        <taxon>Pseudomonadota</taxon>
        <taxon>Alphaproteobacteria</taxon>
        <taxon>Sphingomonadales</taxon>
        <taxon>Erythrobacteraceae</taxon>
        <taxon>Croceicoccus</taxon>
    </lineage>
</organism>
<dbReference type="RefSeq" id="WP_311340592.1">
    <property type="nucleotide sequence ID" value="NZ_JAVRHS010000004.1"/>
</dbReference>
<evidence type="ECO:0000313" key="14">
    <source>
        <dbReference type="Proteomes" id="UP001259803"/>
    </source>
</evidence>
<dbReference type="Pfam" id="PF00725">
    <property type="entry name" value="3HCDH"/>
    <property type="match status" value="1"/>
</dbReference>
<gene>
    <name evidence="13" type="ORF">RM533_07430</name>
</gene>
<dbReference type="EMBL" id="JAVRHS010000004">
    <property type="protein sequence ID" value="MDT0576016.1"/>
    <property type="molecule type" value="Genomic_DNA"/>
</dbReference>
<dbReference type="SUPFAM" id="SSF52096">
    <property type="entry name" value="ClpP/crotonase"/>
    <property type="match status" value="1"/>
</dbReference>
<evidence type="ECO:0000256" key="10">
    <source>
        <dbReference type="ARBA" id="ARBA00049556"/>
    </source>
</evidence>
<proteinExistence type="inferred from homology"/>
<evidence type="ECO:0000259" key="11">
    <source>
        <dbReference type="Pfam" id="PF00725"/>
    </source>
</evidence>
<evidence type="ECO:0000256" key="8">
    <source>
        <dbReference type="ARBA" id="ARBA00023239"/>
    </source>
</evidence>
<dbReference type="SUPFAM" id="SSF48179">
    <property type="entry name" value="6-phosphogluconate dehydrogenase C-terminal domain-like"/>
    <property type="match status" value="2"/>
</dbReference>
<keyword evidence="4" id="KW-0442">Lipid degradation</keyword>
<keyword evidence="6" id="KW-0520">NAD</keyword>
<evidence type="ECO:0000256" key="7">
    <source>
        <dbReference type="ARBA" id="ARBA00023098"/>
    </source>
</evidence>
<keyword evidence="14" id="KW-1185">Reference proteome</keyword>
<dbReference type="CDD" id="cd06558">
    <property type="entry name" value="crotonase-like"/>
    <property type="match status" value="1"/>
</dbReference>
<dbReference type="PANTHER" id="PTHR43612:SF3">
    <property type="entry name" value="TRIFUNCTIONAL ENZYME SUBUNIT ALPHA, MITOCHONDRIAL"/>
    <property type="match status" value="1"/>
</dbReference>
<dbReference type="InterPro" id="IPR029045">
    <property type="entry name" value="ClpP/crotonase-like_dom_sf"/>
</dbReference>
<protein>
    <submittedName>
        <fullName evidence="13">3-hydroxyacyl-CoA dehydrogenase NAD-binding domain-containing protein</fullName>
    </submittedName>
</protein>
<evidence type="ECO:0000313" key="13">
    <source>
        <dbReference type="EMBL" id="MDT0576016.1"/>
    </source>
</evidence>
<dbReference type="InterPro" id="IPR006108">
    <property type="entry name" value="3HC_DH_C"/>
</dbReference>
<evidence type="ECO:0000256" key="4">
    <source>
        <dbReference type="ARBA" id="ARBA00022963"/>
    </source>
</evidence>
<comment type="catalytic activity">
    <reaction evidence="10">
        <text>a (3S)-3-hydroxyacyl-CoA + NAD(+) = a 3-oxoacyl-CoA + NADH + H(+)</text>
        <dbReference type="Rhea" id="RHEA:22432"/>
        <dbReference type="ChEBI" id="CHEBI:15378"/>
        <dbReference type="ChEBI" id="CHEBI:57318"/>
        <dbReference type="ChEBI" id="CHEBI:57540"/>
        <dbReference type="ChEBI" id="CHEBI:57945"/>
        <dbReference type="ChEBI" id="CHEBI:90726"/>
        <dbReference type="EC" id="1.1.1.35"/>
    </reaction>
</comment>
<keyword evidence="7" id="KW-0443">Lipid metabolism</keyword>
<dbReference type="Pfam" id="PF00378">
    <property type="entry name" value="ECH_1"/>
    <property type="match status" value="1"/>
</dbReference>
<keyword evidence="5" id="KW-0560">Oxidoreductase</keyword>
<evidence type="ECO:0000256" key="9">
    <source>
        <dbReference type="ARBA" id="ARBA00023268"/>
    </source>
</evidence>
<evidence type="ECO:0000256" key="1">
    <source>
        <dbReference type="ARBA" id="ARBA00005005"/>
    </source>
</evidence>
<reference evidence="13 14" key="1">
    <citation type="submission" date="2023-09" db="EMBL/GenBank/DDBJ databases">
        <authorList>
            <person name="Rey-Velasco X."/>
        </authorList>
    </citation>
    <scope>NUCLEOTIDE SEQUENCE [LARGE SCALE GENOMIC DNA]</scope>
    <source>
        <strain evidence="13 14">F390</strain>
    </source>
</reference>
<feature type="domain" description="3-hydroxyacyl-CoA dehydrogenase C-terminal" evidence="11">
    <location>
        <begin position="502"/>
        <end position="594"/>
    </location>
</feature>
<dbReference type="Pfam" id="PF02737">
    <property type="entry name" value="3HCDH_N"/>
    <property type="match status" value="1"/>
</dbReference>
<dbReference type="Gene3D" id="3.40.50.720">
    <property type="entry name" value="NAD(P)-binding Rossmann-like Domain"/>
    <property type="match status" value="1"/>
</dbReference>
<dbReference type="InterPro" id="IPR006176">
    <property type="entry name" value="3-OHacyl-CoA_DH_NAD-bd"/>
</dbReference>
<dbReference type="InterPro" id="IPR050136">
    <property type="entry name" value="FA_oxidation_alpha_subunit"/>
</dbReference>
<dbReference type="Proteomes" id="UP001259803">
    <property type="component" value="Unassembled WGS sequence"/>
</dbReference>
<dbReference type="PANTHER" id="PTHR43612">
    <property type="entry name" value="TRIFUNCTIONAL ENZYME SUBUNIT ALPHA"/>
    <property type="match status" value="1"/>
</dbReference>
<dbReference type="SUPFAM" id="SSF51735">
    <property type="entry name" value="NAD(P)-binding Rossmann-fold domains"/>
    <property type="match status" value="1"/>
</dbReference>
<comment type="similarity">
    <text evidence="2">In the central section; belongs to the 3-hydroxyacyl-CoA dehydrogenase family.</text>
</comment>
<dbReference type="InterPro" id="IPR008927">
    <property type="entry name" value="6-PGluconate_DH-like_C_sf"/>
</dbReference>
<keyword evidence="9" id="KW-0511">Multifunctional enzyme</keyword>
<name>A0ABU2ZI28_9SPHN</name>
<dbReference type="Gene3D" id="3.90.226.10">
    <property type="entry name" value="2-enoyl-CoA Hydratase, Chain A, domain 1"/>
    <property type="match status" value="1"/>
</dbReference>
<feature type="domain" description="3-hydroxyacyl-CoA dehydrogenase NAD binding" evidence="12">
    <location>
        <begin position="322"/>
        <end position="499"/>
    </location>
</feature>
<evidence type="ECO:0000256" key="3">
    <source>
        <dbReference type="ARBA" id="ARBA00022832"/>
    </source>
</evidence>
<evidence type="ECO:0000256" key="2">
    <source>
        <dbReference type="ARBA" id="ARBA00007005"/>
    </source>
</evidence>
<dbReference type="Gene3D" id="1.10.1040.50">
    <property type="match status" value="1"/>
</dbReference>
<comment type="caution">
    <text evidence="13">The sequence shown here is derived from an EMBL/GenBank/DDBJ whole genome shotgun (WGS) entry which is preliminary data.</text>
</comment>
<evidence type="ECO:0000259" key="12">
    <source>
        <dbReference type="Pfam" id="PF02737"/>
    </source>
</evidence>
<sequence>MNEAVTTTTDADGIRVITMDLPGEKMNTLGPALTDPLEAALHAAMDDEAVKGIVLTSAKDSFVAGGDLKQIGGGGYGLGDMTPAEVVHLFSYLSRLLRWMETAGKPVACAINGMALGGGLEIALACHYRVVADDPRIQLGLPESMVGLMPGGGGTQRLPRLIGLREALPLIMQGKSIAPQQALKLGMVDAVVPASELIDAAKDWLRDKGDPVQPWDRKGFKVPGGAGTLDADFRNTIMISTVMTQGSSFGNYPAPQKILAALYEGLQLPMDKALGVEAKYLAQLMLDPVAGNLIRTMFINKGKADKLAARPADVPKQQFTRIAVVGAGTMGAGIAFAAARAGIEVVLIDRDMAAAQKGKAYAQKRLARDVEKGRADTAKMERVLARIHPADNYDDIGDVQLAIESVFEDRHVKRDVIARLSAALPAGVPIGSNTSGLPITSLADYSDRPERFIGLHFFSPADRMPLVEIIRGERTDAACWAQALDFVQALRKTPITVNDGPGFFTSRFIGSFISASLQMLDEGITPALIENGARMVGMPMGALAISDAIGLDVSYHAGHAQAKERGEEPTLGVIGQLYEAGRHGMKNGKGFFDYDEHGGKRLWAGLGELLPTLDAQPTIEEVKQRILYAQLAEGARCFAQGVLPDVIDGDLGATLGVGFPAYLGGPFAAMDTIGIAKVVATCDRLHEAYGALYVLPAIVRDMARDGRTFHGPDAASSPGQLQAA</sequence>
<evidence type="ECO:0000256" key="5">
    <source>
        <dbReference type="ARBA" id="ARBA00023002"/>
    </source>
</evidence>
<evidence type="ECO:0000256" key="6">
    <source>
        <dbReference type="ARBA" id="ARBA00023027"/>
    </source>
</evidence>
<keyword evidence="3" id="KW-0276">Fatty acid metabolism</keyword>
<dbReference type="InterPro" id="IPR036291">
    <property type="entry name" value="NAD(P)-bd_dom_sf"/>
</dbReference>
<accession>A0ABU2ZI28</accession>